<name>A0AAU8FSP3_9BACT</name>
<dbReference type="NCBIfam" id="TIGR02604">
    <property type="entry name" value="Piru_Ver_Nterm"/>
    <property type="match status" value="1"/>
</dbReference>
<gene>
    <name evidence="6" type="ORF">ABV298_14430</name>
</gene>
<keyword evidence="2 4" id="KW-0479">Metal-binding</keyword>
<dbReference type="PROSITE" id="PS51007">
    <property type="entry name" value="CYTC"/>
    <property type="match status" value="1"/>
</dbReference>
<dbReference type="InterPro" id="IPR055557">
    <property type="entry name" value="DUF7133"/>
</dbReference>
<organism evidence="6">
    <name type="scientific">Dyadobacter sp. 676</name>
    <dbReference type="NCBI Taxonomy" id="3088362"/>
    <lineage>
        <taxon>Bacteria</taxon>
        <taxon>Pseudomonadati</taxon>
        <taxon>Bacteroidota</taxon>
        <taxon>Cytophagia</taxon>
        <taxon>Cytophagales</taxon>
        <taxon>Spirosomataceae</taxon>
        <taxon>Dyadobacter</taxon>
    </lineage>
</organism>
<dbReference type="SUPFAM" id="SSF46626">
    <property type="entry name" value="Cytochrome c"/>
    <property type="match status" value="1"/>
</dbReference>
<evidence type="ECO:0000259" key="5">
    <source>
        <dbReference type="PROSITE" id="PS51007"/>
    </source>
</evidence>
<proteinExistence type="predicted"/>
<sequence>MNIINALPLQRTGILAASMLLASVFSINPFRNNPGRPVKSILPVTEAGDSSRLYVPDDLEATLWAEAPMFYNPTNMDIDAKGRIWVTEAVNYRDFNTKPAERLSHKQKGDRVMILEDKDGDGKAESSKVYVEDTLLTAPLGIAVIGNKTIVSCAPNLLIYTDTNGDDKPDKREVFLTGFGGFDHDHSLHSLIVGPDGKYYFNTGNAGPHHVVDKSGWNLRSGSLYIGGTPYNRKNEGNQKSDDGRIWVGGLALRINPDGTGLKVLGHNFRNSYEVCLDSYGNMWQNDNDDQVITCRVSFLQENGNAGYFSADGTRYWQADRRPGQDIFTTHWHQEDPGVMPAGDNTGAGSPTGIVFYEGEQLGKNYRGTLLSCEAGRNVLFAYQPKQEGAGFTLSRRDLISSFPKVSERYEWYETDQDYRKWFRPSDVAVGPDGAIYIADWYDPVVGGHAMKDKKGYGRIYRITPKGHKLTTPQLDFTTTKGLIDALKNPAINVRALGFEGLKAKGEAVIPEVKGLLTAENPYHQARAIWLLAQLGTQGNEEVVGLLASANAMHRLTAFRALKSVGKADAYFEQMSKDPDAAVRREVGIALRDVTYNQAFAAISNLIKKYDGKDPWMLEAIGTAADGKEEKVYAYVRETFKADPVKWQPQRANLAWRLHPVSAVEELRIRAGSSKVPESERRRALTAIGFIRDKKAVEAMIDLSKSTLQDVATQASYWINFRKSNDWADLRNWEEATAQAMTPAYKRMLELKKIVADKAQATPQRIEAAKEMASDVNGGNILVDMRVQGQLPDPIAREISEIIFKNPDQNVRVVASQFFPRNGKVLKTDFISRMKADPAHGQKIFSATCAACHKHGKTGAEIGPDLTTIHKKFDKSALLDAIINPSASMVFGYESYTIVTRKGDTYFGFLMSDGANVVLKDAAGQQHTIKADQIKSREKMPSSLMPEPTALGLNEQDLADLTGYLLNFK</sequence>
<dbReference type="InterPro" id="IPR036909">
    <property type="entry name" value="Cyt_c-like_dom_sf"/>
</dbReference>
<dbReference type="InterPro" id="IPR011042">
    <property type="entry name" value="6-blade_b-propeller_TolB-like"/>
</dbReference>
<evidence type="ECO:0000256" key="1">
    <source>
        <dbReference type="ARBA" id="ARBA00022617"/>
    </source>
</evidence>
<dbReference type="Pfam" id="PF23500">
    <property type="entry name" value="DUF7133"/>
    <property type="match status" value="1"/>
</dbReference>
<dbReference type="Gene3D" id="1.10.760.10">
    <property type="entry name" value="Cytochrome c-like domain"/>
    <property type="match status" value="1"/>
</dbReference>
<dbReference type="GO" id="GO:0046872">
    <property type="term" value="F:metal ion binding"/>
    <property type="evidence" value="ECO:0007669"/>
    <property type="project" value="UniProtKB-KW"/>
</dbReference>
<evidence type="ECO:0000256" key="4">
    <source>
        <dbReference type="PROSITE-ProRule" id="PRU00433"/>
    </source>
</evidence>
<reference evidence="6" key="1">
    <citation type="submission" date="2024-06" db="EMBL/GenBank/DDBJ databases">
        <title>Sequencing and assembly of the genome of Dyadobacter sp. strain 676, a symbiont of Cyamopsis tetragonoloba.</title>
        <authorList>
            <person name="Guro P."/>
            <person name="Sazanova A."/>
            <person name="Kuznetsova I."/>
            <person name="Belimov A."/>
            <person name="Safronova V."/>
        </authorList>
    </citation>
    <scope>NUCLEOTIDE SEQUENCE</scope>
    <source>
        <strain evidence="6">676</strain>
    </source>
</reference>
<dbReference type="InterPro" id="IPR011989">
    <property type="entry name" value="ARM-like"/>
</dbReference>
<dbReference type="PANTHER" id="PTHR33546:SF1">
    <property type="entry name" value="LARGE, MULTIFUNCTIONAL SECRETED PROTEIN"/>
    <property type="match status" value="1"/>
</dbReference>
<dbReference type="NCBIfam" id="TIGR02603">
    <property type="entry name" value="CxxCH_TIGR02603"/>
    <property type="match status" value="1"/>
</dbReference>
<protein>
    <submittedName>
        <fullName evidence="6">PVC-type heme-binding CxxCH protein</fullName>
    </submittedName>
</protein>
<evidence type="ECO:0000256" key="3">
    <source>
        <dbReference type="ARBA" id="ARBA00023004"/>
    </source>
</evidence>
<evidence type="ECO:0000313" key="6">
    <source>
        <dbReference type="EMBL" id="XCH27514.1"/>
    </source>
</evidence>
<dbReference type="InterPro" id="IPR016024">
    <property type="entry name" value="ARM-type_fold"/>
</dbReference>
<dbReference type="SUPFAM" id="SSF50952">
    <property type="entry name" value="Soluble quinoprotein glucose dehydrogenase"/>
    <property type="match status" value="1"/>
</dbReference>
<dbReference type="AlphaFoldDB" id="A0AAU8FSP3"/>
<keyword evidence="1 4" id="KW-0349">Heme</keyword>
<dbReference type="Pfam" id="PF00034">
    <property type="entry name" value="Cytochrom_C"/>
    <property type="match status" value="1"/>
</dbReference>
<dbReference type="EMBL" id="CP159289">
    <property type="protein sequence ID" value="XCH27514.1"/>
    <property type="molecule type" value="Genomic_DNA"/>
</dbReference>
<evidence type="ECO:0000256" key="2">
    <source>
        <dbReference type="ARBA" id="ARBA00022723"/>
    </source>
</evidence>
<keyword evidence="3 4" id="KW-0408">Iron</keyword>
<dbReference type="InterPro" id="IPR013428">
    <property type="entry name" value="Membrane-bound_put_N"/>
</dbReference>
<dbReference type="RefSeq" id="WP_353722766.1">
    <property type="nucleotide sequence ID" value="NZ_CP159289.1"/>
</dbReference>
<dbReference type="InterPro" id="IPR009056">
    <property type="entry name" value="Cyt_c-like_dom"/>
</dbReference>
<dbReference type="Gene3D" id="1.25.10.10">
    <property type="entry name" value="Leucine-rich Repeat Variant"/>
    <property type="match status" value="1"/>
</dbReference>
<dbReference type="GO" id="GO:0009055">
    <property type="term" value="F:electron transfer activity"/>
    <property type="evidence" value="ECO:0007669"/>
    <property type="project" value="InterPro"/>
</dbReference>
<dbReference type="GO" id="GO:0020037">
    <property type="term" value="F:heme binding"/>
    <property type="evidence" value="ECO:0007669"/>
    <property type="project" value="InterPro"/>
</dbReference>
<accession>A0AAU8FSP3</accession>
<dbReference type="InterPro" id="IPR013427">
    <property type="entry name" value="Haem-bd_dom_put"/>
</dbReference>
<dbReference type="PANTHER" id="PTHR33546">
    <property type="entry name" value="LARGE, MULTIFUNCTIONAL SECRETED PROTEIN-RELATED"/>
    <property type="match status" value="1"/>
</dbReference>
<dbReference type="Gene3D" id="2.120.10.30">
    <property type="entry name" value="TolB, C-terminal domain"/>
    <property type="match status" value="1"/>
</dbReference>
<dbReference type="InterPro" id="IPR011041">
    <property type="entry name" value="Quinoprot_gluc/sorb_DH_b-prop"/>
</dbReference>
<dbReference type="SUPFAM" id="SSF48371">
    <property type="entry name" value="ARM repeat"/>
    <property type="match status" value="1"/>
</dbReference>
<feature type="domain" description="Cytochrome c" evidence="5">
    <location>
        <begin position="836"/>
        <end position="969"/>
    </location>
</feature>